<dbReference type="PANTHER" id="PTHR43023:SF6">
    <property type="entry name" value="INTERMEMBRANE PHOSPHOLIPID TRANSPORT SYSTEM ATP-BINDING PROTEIN MLAF"/>
    <property type="match status" value="1"/>
</dbReference>
<dbReference type="AlphaFoldDB" id="A0AAE3VH17"/>
<dbReference type="SMART" id="SM00382">
    <property type="entry name" value="AAA"/>
    <property type="match status" value="1"/>
</dbReference>
<reference evidence="5" key="1">
    <citation type="submission" date="2023-07" db="EMBL/GenBank/DDBJ databases">
        <title>Genomic Encyclopedia of Type Strains, Phase IV (KMG-IV): sequencing the most valuable type-strain genomes for metagenomic binning, comparative biology and taxonomic classification.</title>
        <authorList>
            <person name="Goeker M."/>
        </authorList>
    </citation>
    <scope>NUCLEOTIDE SEQUENCE</scope>
    <source>
        <strain evidence="5">DSM 24202</strain>
    </source>
</reference>
<dbReference type="SUPFAM" id="SSF52540">
    <property type="entry name" value="P-loop containing nucleoside triphosphate hydrolases"/>
    <property type="match status" value="1"/>
</dbReference>
<dbReference type="GO" id="GO:0016887">
    <property type="term" value="F:ATP hydrolysis activity"/>
    <property type="evidence" value="ECO:0007669"/>
    <property type="project" value="InterPro"/>
</dbReference>
<protein>
    <submittedName>
        <fullName evidence="5">Phospholipid/cholesterol/gamma-HCH transport system ATP-binding protein</fullName>
    </submittedName>
</protein>
<dbReference type="RefSeq" id="WP_307261901.1">
    <property type="nucleotide sequence ID" value="NZ_JAUSVL010000001.1"/>
</dbReference>
<dbReference type="Proteomes" id="UP001238163">
    <property type="component" value="Unassembled WGS sequence"/>
</dbReference>
<evidence type="ECO:0000313" key="5">
    <source>
        <dbReference type="EMBL" id="MDQ0290399.1"/>
    </source>
</evidence>
<feature type="domain" description="ABC transporter" evidence="4">
    <location>
        <begin position="16"/>
        <end position="254"/>
    </location>
</feature>
<dbReference type="InterPro" id="IPR027417">
    <property type="entry name" value="P-loop_NTPase"/>
</dbReference>
<keyword evidence="3 5" id="KW-0067">ATP-binding</keyword>
<dbReference type="EMBL" id="JAUSVL010000001">
    <property type="protein sequence ID" value="MDQ0290399.1"/>
    <property type="molecule type" value="Genomic_DNA"/>
</dbReference>
<proteinExistence type="predicted"/>
<keyword evidence="6" id="KW-1185">Reference proteome</keyword>
<dbReference type="GO" id="GO:0005524">
    <property type="term" value="F:ATP binding"/>
    <property type="evidence" value="ECO:0007669"/>
    <property type="project" value="UniProtKB-KW"/>
</dbReference>
<accession>A0AAE3VH17</accession>
<evidence type="ECO:0000259" key="4">
    <source>
        <dbReference type="PROSITE" id="PS50893"/>
    </source>
</evidence>
<evidence type="ECO:0000256" key="3">
    <source>
        <dbReference type="ARBA" id="ARBA00022840"/>
    </source>
</evidence>
<evidence type="ECO:0000313" key="6">
    <source>
        <dbReference type="Proteomes" id="UP001238163"/>
    </source>
</evidence>
<keyword evidence="1" id="KW-0813">Transport</keyword>
<dbReference type="PANTHER" id="PTHR43023">
    <property type="entry name" value="PROTEIN TRIGALACTOSYLDIACYLGLYCEROL 3, CHLOROPLASTIC"/>
    <property type="match status" value="1"/>
</dbReference>
<comment type="caution">
    <text evidence="5">The sequence shown here is derived from an EMBL/GenBank/DDBJ whole genome shotgun (WGS) entry which is preliminary data.</text>
</comment>
<sequence length="274" mass="29774">MADNTTSNRNSPPPPIEVRDLTMAYGERVIVRDMNFVVPAGEIFIVMGGSGCGKTTLLRHLIGLMAPAKGRVFRDGVDFWALSGAEQDRMKRRSGILFQGGALWSAMTLAENIALPLREFTRYREKEIREICELKLSLVGLAGFGDYYPAAISGGMRKRASLARAMALDPEVLFFDEPSAGLDPVSARRLDELILALRESLGATVVVITHDLASIFAIGGMAIFLDSGSKSIAARGRPRELLDQGSNPALIDFLTRGERHTKLPALRADGSSKI</sequence>
<gene>
    <name evidence="5" type="ORF">J3R75_002506</name>
</gene>
<dbReference type="InterPro" id="IPR003439">
    <property type="entry name" value="ABC_transporter-like_ATP-bd"/>
</dbReference>
<evidence type="ECO:0000256" key="1">
    <source>
        <dbReference type="ARBA" id="ARBA00022448"/>
    </source>
</evidence>
<dbReference type="InterPro" id="IPR003593">
    <property type="entry name" value="AAA+_ATPase"/>
</dbReference>
<name>A0AAE3VH17_9BACT</name>
<dbReference type="Gene3D" id="3.40.50.300">
    <property type="entry name" value="P-loop containing nucleotide triphosphate hydrolases"/>
    <property type="match status" value="1"/>
</dbReference>
<dbReference type="Pfam" id="PF00005">
    <property type="entry name" value="ABC_tran"/>
    <property type="match status" value="1"/>
</dbReference>
<keyword evidence="2" id="KW-0547">Nucleotide-binding</keyword>
<dbReference type="PROSITE" id="PS00211">
    <property type="entry name" value="ABC_TRANSPORTER_1"/>
    <property type="match status" value="1"/>
</dbReference>
<evidence type="ECO:0000256" key="2">
    <source>
        <dbReference type="ARBA" id="ARBA00022741"/>
    </source>
</evidence>
<organism evidence="5 6">
    <name type="scientific">Oligosphaera ethanolica</name>
    <dbReference type="NCBI Taxonomy" id="760260"/>
    <lineage>
        <taxon>Bacteria</taxon>
        <taxon>Pseudomonadati</taxon>
        <taxon>Lentisphaerota</taxon>
        <taxon>Oligosphaeria</taxon>
        <taxon>Oligosphaerales</taxon>
        <taxon>Oligosphaeraceae</taxon>
        <taxon>Oligosphaera</taxon>
    </lineage>
</organism>
<dbReference type="PROSITE" id="PS50893">
    <property type="entry name" value="ABC_TRANSPORTER_2"/>
    <property type="match status" value="1"/>
</dbReference>
<dbReference type="InterPro" id="IPR017871">
    <property type="entry name" value="ABC_transporter-like_CS"/>
</dbReference>